<dbReference type="Proteomes" id="UP000799302">
    <property type="component" value="Unassembled WGS sequence"/>
</dbReference>
<dbReference type="AlphaFoldDB" id="A0A6A6TXE1"/>
<dbReference type="InterPro" id="IPR036259">
    <property type="entry name" value="MFS_trans_sf"/>
</dbReference>
<feature type="transmembrane region" description="Helical" evidence="3">
    <location>
        <begin position="297"/>
        <end position="317"/>
    </location>
</feature>
<feature type="transmembrane region" description="Helical" evidence="3">
    <location>
        <begin position="59"/>
        <end position="82"/>
    </location>
</feature>
<evidence type="ECO:0000313" key="4">
    <source>
        <dbReference type="EMBL" id="KAF2664765.1"/>
    </source>
</evidence>
<comment type="similarity">
    <text evidence="2">Belongs to the major facilitator superfamily. Monocarboxylate porter (TC 2.A.1.13) family.</text>
</comment>
<dbReference type="Pfam" id="PF07690">
    <property type="entry name" value="MFS_1"/>
    <property type="match status" value="1"/>
</dbReference>
<keyword evidence="5" id="KW-1185">Reference proteome</keyword>
<comment type="subcellular location">
    <subcellularLocation>
        <location evidence="1">Membrane</location>
        <topology evidence="1">Multi-pass membrane protein</topology>
    </subcellularLocation>
</comment>
<dbReference type="InterPro" id="IPR011701">
    <property type="entry name" value="MFS"/>
</dbReference>
<dbReference type="OrthoDB" id="2213137at2759"/>
<evidence type="ECO:0000256" key="1">
    <source>
        <dbReference type="ARBA" id="ARBA00004141"/>
    </source>
</evidence>
<keyword evidence="3" id="KW-0472">Membrane</keyword>
<evidence type="ECO:0000256" key="3">
    <source>
        <dbReference type="SAM" id="Phobius"/>
    </source>
</evidence>
<dbReference type="InterPro" id="IPR050327">
    <property type="entry name" value="Proton-linked_MCT"/>
</dbReference>
<name>A0A6A6TXE1_9PEZI</name>
<organism evidence="4 5">
    <name type="scientific">Microthyrium microscopicum</name>
    <dbReference type="NCBI Taxonomy" id="703497"/>
    <lineage>
        <taxon>Eukaryota</taxon>
        <taxon>Fungi</taxon>
        <taxon>Dikarya</taxon>
        <taxon>Ascomycota</taxon>
        <taxon>Pezizomycotina</taxon>
        <taxon>Dothideomycetes</taxon>
        <taxon>Dothideomycetes incertae sedis</taxon>
        <taxon>Microthyriales</taxon>
        <taxon>Microthyriaceae</taxon>
        <taxon>Microthyrium</taxon>
    </lineage>
</organism>
<feature type="transmembrane region" description="Helical" evidence="3">
    <location>
        <begin position="366"/>
        <end position="387"/>
    </location>
</feature>
<dbReference type="PANTHER" id="PTHR11360">
    <property type="entry name" value="MONOCARBOXYLATE TRANSPORTER"/>
    <property type="match status" value="1"/>
</dbReference>
<dbReference type="EMBL" id="MU004242">
    <property type="protein sequence ID" value="KAF2664765.1"/>
    <property type="molecule type" value="Genomic_DNA"/>
</dbReference>
<dbReference type="GO" id="GO:0016020">
    <property type="term" value="C:membrane"/>
    <property type="evidence" value="ECO:0007669"/>
    <property type="project" value="UniProtKB-SubCell"/>
</dbReference>
<protein>
    <submittedName>
        <fullName evidence="4">MFS general substrate transporter</fullName>
    </submittedName>
</protein>
<reference evidence="4" key="1">
    <citation type="journal article" date="2020" name="Stud. Mycol.">
        <title>101 Dothideomycetes genomes: a test case for predicting lifestyles and emergence of pathogens.</title>
        <authorList>
            <person name="Haridas S."/>
            <person name="Albert R."/>
            <person name="Binder M."/>
            <person name="Bloem J."/>
            <person name="Labutti K."/>
            <person name="Salamov A."/>
            <person name="Andreopoulos B."/>
            <person name="Baker S."/>
            <person name="Barry K."/>
            <person name="Bills G."/>
            <person name="Bluhm B."/>
            <person name="Cannon C."/>
            <person name="Castanera R."/>
            <person name="Culley D."/>
            <person name="Daum C."/>
            <person name="Ezra D."/>
            <person name="Gonzalez J."/>
            <person name="Henrissat B."/>
            <person name="Kuo A."/>
            <person name="Liang C."/>
            <person name="Lipzen A."/>
            <person name="Lutzoni F."/>
            <person name="Magnuson J."/>
            <person name="Mondo S."/>
            <person name="Nolan M."/>
            <person name="Ohm R."/>
            <person name="Pangilinan J."/>
            <person name="Park H.-J."/>
            <person name="Ramirez L."/>
            <person name="Alfaro M."/>
            <person name="Sun H."/>
            <person name="Tritt A."/>
            <person name="Yoshinaga Y."/>
            <person name="Zwiers L.-H."/>
            <person name="Turgeon B."/>
            <person name="Goodwin S."/>
            <person name="Spatafora J."/>
            <person name="Crous P."/>
            <person name="Grigoriev I."/>
        </authorList>
    </citation>
    <scope>NUCLEOTIDE SEQUENCE</scope>
    <source>
        <strain evidence="4">CBS 115976</strain>
    </source>
</reference>
<accession>A0A6A6TXE1</accession>
<dbReference type="GO" id="GO:0022857">
    <property type="term" value="F:transmembrane transporter activity"/>
    <property type="evidence" value="ECO:0007669"/>
    <property type="project" value="InterPro"/>
</dbReference>
<feature type="transmembrane region" description="Helical" evidence="3">
    <location>
        <begin position="118"/>
        <end position="138"/>
    </location>
</feature>
<keyword evidence="3" id="KW-1133">Transmembrane helix</keyword>
<feature type="transmembrane region" description="Helical" evidence="3">
    <location>
        <begin position="30"/>
        <end position="47"/>
    </location>
</feature>
<dbReference type="SUPFAM" id="SSF103473">
    <property type="entry name" value="MFS general substrate transporter"/>
    <property type="match status" value="1"/>
</dbReference>
<feature type="transmembrane region" description="Helical" evidence="3">
    <location>
        <begin position="150"/>
        <end position="174"/>
    </location>
</feature>
<feature type="transmembrane region" description="Helical" evidence="3">
    <location>
        <begin position="323"/>
        <end position="345"/>
    </location>
</feature>
<sequence length="436" mass="46825">MLRILSASSTPQLPQLSQLNGHASSLEKRIWVLLGFPMTYGIFQEYYTTHWTFKGNPSAAGVIGTTSNGVIYLSMPLLFAALSRRWAHHRRASAYAGLVLTSISYLLSSWSTAAWQLVLTQGVLAALGSALLYSPTTLTLSESYATHNRAVALAVVLSAKNITGSVCPFLINYLLSHHGFRTTMRIWAGLSGALALAAVFLMPMGSTTQTRPFRARKIPWTFLTHRTFWIYVVAIALQSSGYGLPQTYLNTYAHDVAHASAATSTLLITLFNAPGILSSSLFGLLSDNKHVRLSASTVVAISAFASGLSAFLLWGIAGSGSHSMALLILFSIIYGCFAGAYSATWGGVLKEMEKEAGERNEAIDSGMVYGLFNGARGVGFVSGGLVGVQLVKVGGEHVLGKFGYGTIYGPLIVYVGLSTCMGGWSVFLKMGRLFRW</sequence>
<feature type="transmembrane region" description="Helical" evidence="3">
    <location>
        <begin position="186"/>
        <end position="207"/>
    </location>
</feature>
<feature type="transmembrane region" description="Helical" evidence="3">
    <location>
        <begin position="407"/>
        <end position="428"/>
    </location>
</feature>
<proteinExistence type="inferred from homology"/>
<feature type="transmembrane region" description="Helical" evidence="3">
    <location>
        <begin position="228"/>
        <end position="245"/>
    </location>
</feature>
<dbReference type="Gene3D" id="1.20.1250.20">
    <property type="entry name" value="MFS general substrate transporter like domains"/>
    <property type="match status" value="2"/>
</dbReference>
<keyword evidence="3" id="KW-0812">Transmembrane</keyword>
<feature type="transmembrane region" description="Helical" evidence="3">
    <location>
        <begin position="265"/>
        <end position="285"/>
    </location>
</feature>
<dbReference type="PANTHER" id="PTHR11360:SF156">
    <property type="entry name" value="MONOCARBOXYLATE TRANSPORTER, PUTATIVE (AFU_ORTHOLOGUE AFUA_4G14260)-RELATED"/>
    <property type="match status" value="1"/>
</dbReference>
<evidence type="ECO:0000313" key="5">
    <source>
        <dbReference type="Proteomes" id="UP000799302"/>
    </source>
</evidence>
<evidence type="ECO:0000256" key="2">
    <source>
        <dbReference type="ARBA" id="ARBA00006727"/>
    </source>
</evidence>
<gene>
    <name evidence="4" type="ORF">BT63DRAFT_434742</name>
</gene>
<feature type="transmembrane region" description="Helical" evidence="3">
    <location>
        <begin position="94"/>
        <end position="112"/>
    </location>
</feature>